<organism evidence="3 4">
    <name type="scientific">Dactylosporangium salmoneum</name>
    <dbReference type="NCBI Taxonomy" id="53361"/>
    <lineage>
        <taxon>Bacteria</taxon>
        <taxon>Bacillati</taxon>
        <taxon>Actinomycetota</taxon>
        <taxon>Actinomycetes</taxon>
        <taxon>Micromonosporales</taxon>
        <taxon>Micromonosporaceae</taxon>
        <taxon>Dactylosporangium</taxon>
    </lineage>
</organism>
<keyword evidence="4" id="KW-1185">Reference proteome</keyword>
<keyword evidence="1" id="KW-0732">Signal</keyword>
<dbReference type="SUPFAM" id="SSF52266">
    <property type="entry name" value="SGNH hydrolase"/>
    <property type="match status" value="1"/>
</dbReference>
<evidence type="ECO:0000313" key="4">
    <source>
        <dbReference type="Proteomes" id="UP001501444"/>
    </source>
</evidence>
<dbReference type="InterPro" id="IPR036514">
    <property type="entry name" value="SGNH_hydro_sf"/>
</dbReference>
<dbReference type="Pfam" id="PF13472">
    <property type="entry name" value="Lipase_GDSL_2"/>
    <property type="match status" value="1"/>
</dbReference>
<evidence type="ECO:0000256" key="1">
    <source>
        <dbReference type="SAM" id="SignalP"/>
    </source>
</evidence>
<feature type="domain" description="SGNH hydrolase-type esterase" evidence="2">
    <location>
        <begin position="43"/>
        <end position="216"/>
    </location>
</feature>
<comment type="caution">
    <text evidence="3">The sequence shown here is derived from an EMBL/GenBank/DDBJ whole genome shotgun (WGS) entry which is preliminary data.</text>
</comment>
<dbReference type="RefSeq" id="WP_344613364.1">
    <property type="nucleotide sequence ID" value="NZ_BAAARV010000025.1"/>
</dbReference>
<dbReference type="InterPro" id="IPR013830">
    <property type="entry name" value="SGNH_hydro"/>
</dbReference>
<feature type="chain" id="PRO_5046689768" description="SGNH hydrolase-type esterase domain-containing protein" evidence="1">
    <location>
        <begin position="24"/>
        <end position="230"/>
    </location>
</feature>
<feature type="signal peptide" evidence="1">
    <location>
        <begin position="1"/>
        <end position="23"/>
    </location>
</feature>
<accession>A0ABN3G9G1</accession>
<sequence length="230" mass="24275">MHRALIALLATALVFVGATPADTAPGTTVTRAADPSTSTVVVAGDSVVAGTYLPPGQTFAALLGARLGYPVRSVARPGQRCWAGPDSLEAQWPSIVDAVPRPTTIVVHIETNDVGAPGVSNQQLVDCWRFLYFDPQYGAVARGIRVIPMLIVPTAPTRTDMSSQRTFVNAWLPGFFGASAVADTVTPLAGANGTWVQPSYCWDYYSGSGVHPSWLGVQGMVAYFPVGLIQ</sequence>
<protein>
    <recommendedName>
        <fullName evidence="2">SGNH hydrolase-type esterase domain-containing protein</fullName>
    </recommendedName>
</protein>
<dbReference type="Gene3D" id="3.40.50.1110">
    <property type="entry name" value="SGNH hydrolase"/>
    <property type="match status" value="1"/>
</dbReference>
<evidence type="ECO:0000313" key="3">
    <source>
        <dbReference type="EMBL" id="GAA2347003.1"/>
    </source>
</evidence>
<reference evidence="3 4" key="1">
    <citation type="journal article" date="2019" name="Int. J. Syst. Evol. Microbiol.">
        <title>The Global Catalogue of Microorganisms (GCM) 10K type strain sequencing project: providing services to taxonomists for standard genome sequencing and annotation.</title>
        <authorList>
            <consortium name="The Broad Institute Genomics Platform"/>
            <consortium name="The Broad Institute Genome Sequencing Center for Infectious Disease"/>
            <person name="Wu L."/>
            <person name="Ma J."/>
        </authorList>
    </citation>
    <scope>NUCLEOTIDE SEQUENCE [LARGE SCALE GENOMIC DNA]</scope>
    <source>
        <strain evidence="3 4">JCM 3272</strain>
    </source>
</reference>
<proteinExistence type="predicted"/>
<gene>
    <name evidence="3" type="ORF">GCM10010170_034150</name>
</gene>
<name>A0ABN3G9G1_9ACTN</name>
<dbReference type="EMBL" id="BAAARV010000025">
    <property type="protein sequence ID" value="GAA2347003.1"/>
    <property type="molecule type" value="Genomic_DNA"/>
</dbReference>
<dbReference type="Proteomes" id="UP001501444">
    <property type="component" value="Unassembled WGS sequence"/>
</dbReference>
<evidence type="ECO:0000259" key="2">
    <source>
        <dbReference type="Pfam" id="PF13472"/>
    </source>
</evidence>